<evidence type="ECO:0000313" key="3">
    <source>
        <dbReference type="EMBL" id="QKX56991.1"/>
    </source>
</evidence>
<organism evidence="3 4">
    <name type="scientific">Talaromyces rugulosus</name>
    <name type="common">Penicillium rugulosum</name>
    <dbReference type="NCBI Taxonomy" id="121627"/>
    <lineage>
        <taxon>Eukaryota</taxon>
        <taxon>Fungi</taxon>
        <taxon>Dikarya</taxon>
        <taxon>Ascomycota</taxon>
        <taxon>Pezizomycotina</taxon>
        <taxon>Eurotiomycetes</taxon>
        <taxon>Eurotiomycetidae</taxon>
        <taxon>Eurotiales</taxon>
        <taxon>Trichocomaceae</taxon>
        <taxon>Talaromyces</taxon>
        <taxon>Talaromyces sect. Islandici</taxon>
    </lineage>
</organism>
<dbReference type="OrthoDB" id="6077599at2759"/>
<dbReference type="SMART" id="SM00506">
    <property type="entry name" value="A1pp"/>
    <property type="match status" value="1"/>
</dbReference>
<dbReference type="CDD" id="cd02908">
    <property type="entry name" value="Macro_OAADPr_deacetylase"/>
    <property type="match status" value="1"/>
</dbReference>
<dbReference type="AlphaFoldDB" id="A0A7H8QTZ5"/>
<reference evidence="4" key="1">
    <citation type="submission" date="2020-06" db="EMBL/GenBank/DDBJ databases">
        <title>A chromosome-scale genome assembly of Talaromyces rugulosus W13939.</title>
        <authorList>
            <person name="Wang B."/>
            <person name="Guo L."/>
            <person name="Ye K."/>
            <person name="Wang L."/>
        </authorList>
    </citation>
    <scope>NUCLEOTIDE SEQUENCE [LARGE SCALE GENOMIC DNA]</scope>
    <source>
        <strain evidence="4">W13939</strain>
    </source>
</reference>
<evidence type="ECO:0000313" key="4">
    <source>
        <dbReference type="Proteomes" id="UP000509510"/>
    </source>
</evidence>
<dbReference type="Proteomes" id="UP000509510">
    <property type="component" value="Chromosome II"/>
</dbReference>
<dbReference type="KEGG" id="trg:TRUGW13939_04099"/>
<evidence type="ECO:0000256" key="1">
    <source>
        <dbReference type="SAM" id="MobiDB-lite"/>
    </source>
</evidence>
<dbReference type="PANTHER" id="PTHR11106">
    <property type="entry name" value="GANGLIOSIDE INDUCED DIFFERENTIATION ASSOCIATED PROTEIN 2-RELATED"/>
    <property type="match status" value="1"/>
</dbReference>
<evidence type="ECO:0000259" key="2">
    <source>
        <dbReference type="PROSITE" id="PS51154"/>
    </source>
</evidence>
<dbReference type="PANTHER" id="PTHR11106:SF27">
    <property type="entry name" value="MACRO DOMAIN-CONTAINING PROTEIN"/>
    <property type="match status" value="1"/>
</dbReference>
<dbReference type="Pfam" id="PF01661">
    <property type="entry name" value="Macro"/>
    <property type="match status" value="1"/>
</dbReference>
<dbReference type="PROSITE" id="PS51154">
    <property type="entry name" value="MACRO"/>
    <property type="match status" value="1"/>
</dbReference>
<gene>
    <name evidence="3" type="ORF">TRUGW13939_04099</name>
</gene>
<dbReference type="RefSeq" id="XP_035343169.1">
    <property type="nucleotide sequence ID" value="XM_035487276.1"/>
</dbReference>
<keyword evidence="4" id="KW-1185">Reference proteome</keyword>
<dbReference type="GeneID" id="55991601"/>
<accession>A0A7H8QTZ5</accession>
<dbReference type="SUPFAM" id="SSF52949">
    <property type="entry name" value="Macro domain-like"/>
    <property type="match status" value="1"/>
</dbReference>
<sequence length="265" mass="28898">PVSELEILEPFSVLPGALNPNELVTLLISSISIMASYLTLAEIPTLTGLYRTNTLRPRANVSATPLQSLNDILSHIRYDITKLEVGCIVNAANRRLYGGGGVDGAIHFAAGPGLHRECLSLDGCDTGDAKMTDGYNLPAKKISHAVGPIYFELDHDVAERHLRSCYRRSLELAVEHEQRSIAFSAISTGVYGYPSREAATAAIDEVGKFLRKGDNISKFDRVIFCSFMPVDVKAYEERLPSFFPPTPEDLDAAAEEDQGQTQDGP</sequence>
<protein>
    <recommendedName>
        <fullName evidence="2">Macro domain-containing protein</fullName>
    </recommendedName>
</protein>
<dbReference type="EMBL" id="CP055899">
    <property type="protein sequence ID" value="QKX56991.1"/>
    <property type="molecule type" value="Genomic_DNA"/>
</dbReference>
<feature type="domain" description="Macro" evidence="2">
    <location>
        <begin position="60"/>
        <end position="243"/>
    </location>
</feature>
<dbReference type="InterPro" id="IPR043472">
    <property type="entry name" value="Macro_dom-like"/>
</dbReference>
<feature type="non-terminal residue" evidence="3">
    <location>
        <position position="265"/>
    </location>
</feature>
<proteinExistence type="predicted"/>
<dbReference type="Gene3D" id="3.40.220.10">
    <property type="entry name" value="Leucine Aminopeptidase, subunit E, domain 1"/>
    <property type="match status" value="1"/>
</dbReference>
<name>A0A7H8QTZ5_TALRU</name>
<dbReference type="InterPro" id="IPR002589">
    <property type="entry name" value="Macro_dom"/>
</dbReference>
<feature type="region of interest" description="Disordered" evidence="1">
    <location>
        <begin position="244"/>
        <end position="265"/>
    </location>
</feature>
<feature type="compositionally biased region" description="Acidic residues" evidence="1">
    <location>
        <begin position="248"/>
        <end position="258"/>
    </location>
</feature>